<evidence type="ECO:0000313" key="8">
    <source>
        <dbReference type="Proteomes" id="UP000835052"/>
    </source>
</evidence>
<dbReference type="GO" id="GO:0097149">
    <property type="term" value="C:centralspindlin complex"/>
    <property type="evidence" value="ECO:0007669"/>
    <property type="project" value="TreeGrafter"/>
</dbReference>
<feature type="compositionally biased region" description="Basic and acidic residues" evidence="4">
    <location>
        <begin position="238"/>
        <end position="250"/>
    </location>
</feature>
<feature type="region of interest" description="Disordered" evidence="4">
    <location>
        <begin position="147"/>
        <end position="292"/>
    </location>
</feature>
<proteinExistence type="predicted"/>
<dbReference type="GO" id="GO:0005634">
    <property type="term" value="C:nucleus"/>
    <property type="evidence" value="ECO:0007669"/>
    <property type="project" value="TreeGrafter"/>
</dbReference>
<keyword evidence="1" id="KW-0479">Metal-binding</keyword>
<dbReference type="Proteomes" id="UP000835052">
    <property type="component" value="Unassembled WGS sequence"/>
</dbReference>
<dbReference type="InterPro" id="IPR008936">
    <property type="entry name" value="Rho_GTPase_activation_prot"/>
</dbReference>
<feature type="coiled-coil region" evidence="3">
    <location>
        <begin position="54"/>
        <end position="88"/>
    </location>
</feature>
<keyword evidence="8" id="KW-1185">Reference proteome</keyword>
<sequence>MEASRDLFKMLIKSQQPRLDLADLGVFQLIDELERVRQLWKHAEEGKIGANEELLRTEKLLDETKKKCTALEMEIKEMRTHMRLLMEENKAFKLDLNVYETRERQLKDAMKNGAFDTMTKEDRETFAFLREPLVRTYSKRLAERNPNFVLEEEEEDSENIDYDQTGDSIDDEEIEEVIHLRNGREYRRSSTNLKNRRSSSAHPHVPTGISNKRSRSRALATVTTTIEEEPVEGTPPKRSRDASRKLKEEVTTTTTTTTTTMASAVPSSSRGRETNQRSVHRSMTRRSMSVDSVPAVKPAVTPAYGLNNQFTKSTLDMRSSRTPMAPSWTTDVTNDAPFRRHAFVDAGIRVTKCDECHTTITLFSGKALRCKDCHQEVHKNCATRLPLPCIPRQKCIATPKSAGRTNKRVYRLQDFCTQSKPMIPFPVVHCVIALERKGLHVEGLYRVPGSKTAVLMLLNELRTSRSVPRLHLQDPEVITETLKRFLDGLLDPLVPRTSRDEFITAAALYTSDPDAGMRALNKAICELPQPHRDTMAYLFVHWEKVVASADMNKMPARNMARVLAPCVMGQPAHKLETMRTATQDAADCENAMMALFAFDSTYWRRFLSTINDRVEVTRNDRTPNALDRSILGPRRRPTHHLLGGL</sequence>
<evidence type="ECO:0000313" key="7">
    <source>
        <dbReference type="EMBL" id="CAD6199390.1"/>
    </source>
</evidence>
<name>A0A8S1HTG2_9PELO</name>
<gene>
    <name evidence="7" type="ORF">CAUJ_LOCUS15293</name>
</gene>
<dbReference type="InterPro" id="IPR002219">
    <property type="entry name" value="PKC_DAG/PE"/>
</dbReference>
<dbReference type="Gene3D" id="3.30.60.20">
    <property type="match status" value="1"/>
</dbReference>
<keyword evidence="3" id="KW-0175">Coiled coil</keyword>
<dbReference type="Pfam" id="PF00620">
    <property type="entry name" value="RhoGAP"/>
    <property type="match status" value="1"/>
</dbReference>
<dbReference type="AlphaFoldDB" id="A0A8S1HTG2"/>
<dbReference type="GO" id="GO:0030496">
    <property type="term" value="C:midbody"/>
    <property type="evidence" value="ECO:0007669"/>
    <property type="project" value="TreeGrafter"/>
</dbReference>
<reference evidence="7" key="1">
    <citation type="submission" date="2020-10" db="EMBL/GenBank/DDBJ databases">
        <authorList>
            <person name="Kikuchi T."/>
        </authorList>
    </citation>
    <scope>NUCLEOTIDE SEQUENCE</scope>
    <source>
        <strain evidence="7">NKZ352</strain>
    </source>
</reference>
<dbReference type="GO" id="GO:0005096">
    <property type="term" value="F:GTPase activator activity"/>
    <property type="evidence" value="ECO:0007669"/>
    <property type="project" value="TreeGrafter"/>
</dbReference>
<dbReference type="SUPFAM" id="SSF48350">
    <property type="entry name" value="GTPase activation domain, GAP"/>
    <property type="match status" value="1"/>
</dbReference>
<evidence type="ECO:0000256" key="4">
    <source>
        <dbReference type="SAM" id="MobiDB-lite"/>
    </source>
</evidence>
<dbReference type="PANTHER" id="PTHR46199">
    <property type="entry name" value="RAC GTPASE-ACTIVATING PROTEIN 1"/>
    <property type="match status" value="1"/>
</dbReference>
<evidence type="ECO:0000256" key="1">
    <source>
        <dbReference type="ARBA" id="ARBA00022723"/>
    </source>
</evidence>
<dbReference type="GO" id="GO:0051256">
    <property type="term" value="P:mitotic spindle midzone assembly"/>
    <property type="evidence" value="ECO:0007669"/>
    <property type="project" value="TreeGrafter"/>
</dbReference>
<dbReference type="SMART" id="SM00109">
    <property type="entry name" value="C1"/>
    <property type="match status" value="1"/>
</dbReference>
<dbReference type="CDD" id="cd00029">
    <property type="entry name" value="C1"/>
    <property type="match status" value="1"/>
</dbReference>
<feature type="compositionally biased region" description="Low complexity" evidence="4">
    <location>
        <begin position="251"/>
        <end position="260"/>
    </location>
</feature>
<feature type="domain" description="Rho-GAP" evidence="6">
    <location>
        <begin position="410"/>
        <end position="603"/>
    </location>
</feature>
<keyword evidence="2" id="KW-0862">Zinc</keyword>
<dbReference type="PROSITE" id="PS00479">
    <property type="entry name" value="ZF_DAG_PE_1"/>
    <property type="match status" value="1"/>
</dbReference>
<dbReference type="Gene3D" id="1.10.555.10">
    <property type="entry name" value="Rho GTPase activation protein"/>
    <property type="match status" value="1"/>
</dbReference>
<dbReference type="PROSITE" id="PS50081">
    <property type="entry name" value="ZF_DAG_PE_2"/>
    <property type="match status" value="1"/>
</dbReference>
<evidence type="ECO:0000259" key="6">
    <source>
        <dbReference type="PROSITE" id="PS50238"/>
    </source>
</evidence>
<dbReference type="OrthoDB" id="2218807at2759"/>
<accession>A0A8S1HTG2</accession>
<dbReference type="GO" id="GO:0032154">
    <property type="term" value="C:cleavage furrow"/>
    <property type="evidence" value="ECO:0007669"/>
    <property type="project" value="TreeGrafter"/>
</dbReference>
<dbReference type="GO" id="GO:0051233">
    <property type="term" value="C:spindle midzone"/>
    <property type="evidence" value="ECO:0007669"/>
    <property type="project" value="TreeGrafter"/>
</dbReference>
<dbReference type="Pfam" id="PF00130">
    <property type="entry name" value="C1_1"/>
    <property type="match status" value="1"/>
</dbReference>
<protein>
    <submittedName>
        <fullName evidence="7">Uncharacterized protein</fullName>
    </submittedName>
</protein>
<dbReference type="GO" id="GO:0007266">
    <property type="term" value="P:Rho protein signal transduction"/>
    <property type="evidence" value="ECO:0007669"/>
    <property type="project" value="TreeGrafter"/>
</dbReference>
<organism evidence="7 8">
    <name type="scientific">Caenorhabditis auriculariae</name>
    <dbReference type="NCBI Taxonomy" id="2777116"/>
    <lineage>
        <taxon>Eukaryota</taxon>
        <taxon>Metazoa</taxon>
        <taxon>Ecdysozoa</taxon>
        <taxon>Nematoda</taxon>
        <taxon>Chromadorea</taxon>
        <taxon>Rhabditida</taxon>
        <taxon>Rhabditina</taxon>
        <taxon>Rhabditomorpha</taxon>
        <taxon>Rhabditoidea</taxon>
        <taxon>Rhabditidae</taxon>
        <taxon>Peloderinae</taxon>
        <taxon>Caenorhabditis</taxon>
    </lineage>
</organism>
<feature type="domain" description="Phorbol-ester/DAG-type" evidence="5">
    <location>
        <begin position="340"/>
        <end position="389"/>
    </location>
</feature>
<evidence type="ECO:0000256" key="2">
    <source>
        <dbReference type="ARBA" id="ARBA00022833"/>
    </source>
</evidence>
<dbReference type="InterPro" id="IPR046349">
    <property type="entry name" value="C1-like_sf"/>
</dbReference>
<dbReference type="GO" id="GO:0000281">
    <property type="term" value="P:mitotic cytokinesis"/>
    <property type="evidence" value="ECO:0007669"/>
    <property type="project" value="TreeGrafter"/>
</dbReference>
<feature type="compositionally biased region" description="Acidic residues" evidence="4">
    <location>
        <begin position="150"/>
        <end position="161"/>
    </location>
</feature>
<dbReference type="InterPro" id="IPR000198">
    <property type="entry name" value="RhoGAP_dom"/>
</dbReference>
<dbReference type="PANTHER" id="PTHR46199:SF3">
    <property type="entry name" value="RAC GTPASE-ACTIVATING PROTEIN 1"/>
    <property type="match status" value="1"/>
</dbReference>
<comment type="caution">
    <text evidence="7">The sequence shown here is derived from an EMBL/GenBank/DDBJ whole genome shotgun (WGS) entry which is preliminary data.</text>
</comment>
<feature type="compositionally biased region" description="Basic and acidic residues" evidence="4">
    <location>
        <begin position="176"/>
        <end position="188"/>
    </location>
</feature>
<dbReference type="SMART" id="SM00324">
    <property type="entry name" value="RhoGAP"/>
    <property type="match status" value="1"/>
</dbReference>
<dbReference type="PROSITE" id="PS50238">
    <property type="entry name" value="RHOGAP"/>
    <property type="match status" value="1"/>
</dbReference>
<dbReference type="GO" id="GO:0046872">
    <property type="term" value="F:metal ion binding"/>
    <property type="evidence" value="ECO:0007669"/>
    <property type="project" value="UniProtKB-KW"/>
</dbReference>
<dbReference type="SUPFAM" id="SSF57889">
    <property type="entry name" value="Cysteine-rich domain"/>
    <property type="match status" value="1"/>
</dbReference>
<dbReference type="EMBL" id="CAJGYM010000172">
    <property type="protein sequence ID" value="CAD6199390.1"/>
    <property type="molecule type" value="Genomic_DNA"/>
</dbReference>
<evidence type="ECO:0000256" key="3">
    <source>
        <dbReference type="SAM" id="Coils"/>
    </source>
</evidence>
<evidence type="ECO:0000259" key="5">
    <source>
        <dbReference type="PROSITE" id="PS50081"/>
    </source>
</evidence>